<keyword evidence="1" id="KW-1133">Transmembrane helix</keyword>
<keyword evidence="1" id="KW-0812">Transmembrane</keyword>
<protein>
    <submittedName>
        <fullName evidence="2">Uncharacterized protein</fullName>
    </submittedName>
</protein>
<dbReference type="Proteomes" id="UP000499080">
    <property type="component" value="Unassembled WGS sequence"/>
</dbReference>
<proteinExistence type="predicted"/>
<organism evidence="2 3">
    <name type="scientific">Araneus ventricosus</name>
    <name type="common">Orbweaver spider</name>
    <name type="synonym">Epeira ventricosa</name>
    <dbReference type="NCBI Taxonomy" id="182803"/>
    <lineage>
        <taxon>Eukaryota</taxon>
        <taxon>Metazoa</taxon>
        <taxon>Ecdysozoa</taxon>
        <taxon>Arthropoda</taxon>
        <taxon>Chelicerata</taxon>
        <taxon>Arachnida</taxon>
        <taxon>Araneae</taxon>
        <taxon>Araneomorphae</taxon>
        <taxon>Entelegynae</taxon>
        <taxon>Araneoidea</taxon>
        <taxon>Araneidae</taxon>
        <taxon>Araneus</taxon>
    </lineage>
</organism>
<comment type="caution">
    <text evidence="2">The sequence shown here is derived from an EMBL/GenBank/DDBJ whole genome shotgun (WGS) entry which is preliminary data.</text>
</comment>
<gene>
    <name evidence="2" type="ORF">AVEN_256033_1</name>
</gene>
<sequence length="102" mass="11799">MTKEIIITAFVLLSWIWSLFKIFCNLSFWYLFHLFPYVVFIMILKSLADSKQKKNRDVALQTEPECIQMKDVSTVTTDMFAGGDVTKPAPENHGRILLLVKN</sequence>
<evidence type="ECO:0000256" key="1">
    <source>
        <dbReference type="SAM" id="Phobius"/>
    </source>
</evidence>
<keyword evidence="3" id="KW-1185">Reference proteome</keyword>
<keyword evidence="1" id="KW-0472">Membrane</keyword>
<feature type="transmembrane region" description="Helical" evidence="1">
    <location>
        <begin position="5"/>
        <end position="23"/>
    </location>
</feature>
<feature type="transmembrane region" description="Helical" evidence="1">
    <location>
        <begin position="29"/>
        <end position="48"/>
    </location>
</feature>
<dbReference type="EMBL" id="BGPR01003555">
    <property type="protein sequence ID" value="GBM89619.1"/>
    <property type="molecule type" value="Genomic_DNA"/>
</dbReference>
<evidence type="ECO:0000313" key="3">
    <source>
        <dbReference type="Proteomes" id="UP000499080"/>
    </source>
</evidence>
<name>A0A4Y2JJK0_ARAVE</name>
<evidence type="ECO:0000313" key="2">
    <source>
        <dbReference type="EMBL" id="GBM89619.1"/>
    </source>
</evidence>
<dbReference type="AlphaFoldDB" id="A0A4Y2JJK0"/>
<reference evidence="2 3" key="1">
    <citation type="journal article" date="2019" name="Sci. Rep.">
        <title>Orb-weaving spider Araneus ventricosus genome elucidates the spidroin gene catalogue.</title>
        <authorList>
            <person name="Kono N."/>
            <person name="Nakamura H."/>
            <person name="Ohtoshi R."/>
            <person name="Moran D.A.P."/>
            <person name="Shinohara A."/>
            <person name="Yoshida Y."/>
            <person name="Fujiwara M."/>
            <person name="Mori M."/>
            <person name="Tomita M."/>
            <person name="Arakawa K."/>
        </authorList>
    </citation>
    <scope>NUCLEOTIDE SEQUENCE [LARGE SCALE GENOMIC DNA]</scope>
</reference>
<accession>A0A4Y2JJK0</accession>